<proteinExistence type="predicted"/>
<dbReference type="KEGG" id="ftj:FTUN_7063"/>
<feature type="transmembrane region" description="Helical" evidence="1">
    <location>
        <begin position="39"/>
        <end position="56"/>
    </location>
</feature>
<feature type="transmembrane region" description="Helical" evidence="1">
    <location>
        <begin position="98"/>
        <end position="116"/>
    </location>
</feature>
<feature type="transmembrane region" description="Helical" evidence="1">
    <location>
        <begin position="63"/>
        <end position="86"/>
    </location>
</feature>
<evidence type="ECO:0000256" key="1">
    <source>
        <dbReference type="SAM" id="Phobius"/>
    </source>
</evidence>
<evidence type="ECO:0008006" key="4">
    <source>
        <dbReference type="Google" id="ProtNLM"/>
    </source>
</evidence>
<dbReference type="EMBL" id="CP053452">
    <property type="protein sequence ID" value="QJW99451.1"/>
    <property type="molecule type" value="Genomic_DNA"/>
</dbReference>
<organism evidence="2 3">
    <name type="scientific">Frigoriglobus tundricola</name>
    <dbReference type="NCBI Taxonomy" id="2774151"/>
    <lineage>
        <taxon>Bacteria</taxon>
        <taxon>Pseudomonadati</taxon>
        <taxon>Planctomycetota</taxon>
        <taxon>Planctomycetia</taxon>
        <taxon>Gemmatales</taxon>
        <taxon>Gemmataceae</taxon>
        <taxon>Frigoriglobus</taxon>
    </lineage>
</organism>
<keyword evidence="1" id="KW-0812">Transmembrane</keyword>
<keyword evidence="1" id="KW-0472">Membrane</keyword>
<evidence type="ECO:0000313" key="3">
    <source>
        <dbReference type="Proteomes" id="UP000503447"/>
    </source>
</evidence>
<gene>
    <name evidence="2" type="ORF">FTUN_7063</name>
</gene>
<reference evidence="3" key="1">
    <citation type="submission" date="2020-05" db="EMBL/GenBank/DDBJ databases">
        <title>Frigoriglobus tundricola gen. nov., sp. nov., a psychrotolerant cellulolytic planctomycete of the family Gemmataceae with two divergent copies of 16S rRNA gene.</title>
        <authorList>
            <person name="Kulichevskaya I.S."/>
            <person name="Ivanova A.A."/>
            <person name="Naumoff D.G."/>
            <person name="Beletsky A.V."/>
            <person name="Rijpstra W.I.C."/>
            <person name="Sinninghe Damste J.S."/>
            <person name="Mardanov A.V."/>
            <person name="Ravin N.V."/>
            <person name="Dedysh S.N."/>
        </authorList>
    </citation>
    <scope>NUCLEOTIDE SEQUENCE [LARGE SCALE GENOMIC DNA]</scope>
    <source>
        <strain evidence="3">PL17</strain>
    </source>
</reference>
<feature type="transmembrane region" description="Helical" evidence="1">
    <location>
        <begin position="132"/>
        <end position="153"/>
    </location>
</feature>
<dbReference type="RefSeq" id="WP_171474414.1">
    <property type="nucleotide sequence ID" value="NZ_CP053452.2"/>
</dbReference>
<evidence type="ECO:0000313" key="2">
    <source>
        <dbReference type="EMBL" id="QJW99451.1"/>
    </source>
</evidence>
<keyword evidence="1" id="KW-1133">Transmembrane helix</keyword>
<dbReference type="Proteomes" id="UP000503447">
    <property type="component" value="Chromosome"/>
</dbReference>
<sequence>MRRAIAVLISCLLLTTAALKVYGLSITSPVQSTLWTDGRVRFAVILWEAFLGLWLLTGIRSAWSWVATVVTFIGFTAVSGTLGVQGVSSCGCLGAVKASPLVMFAVDLLVLGLLLFRRPAFADLADVKHIRLTWSVVLPSACAALLLAVAWGVQLACHGSVEAAVAHARDELVFARQSGLDFGPAAPNSTHEGVIEIVNLSAAPVRVFGGSTGCGYYALGDCPGEIPAGGVGRFRIKMSVPERAGPYRYDVTFWVSGYRDSTYPVPVVLTGSSRID</sequence>
<accession>A0A6M5Z1Y1</accession>
<protein>
    <recommendedName>
        <fullName evidence="4">Methylamine utilization protein MauE</fullName>
    </recommendedName>
</protein>
<name>A0A6M5Z1Y1_9BACT</name>
<dbReference type="AlphaFoldDB" id="A0A6M5Z1Y1"/>
<keyword evidence="3" id="KW-1185">Reference proteome</keyword>